<protein>
    <submittedName>
        <fullName evidence="1">Uncharacterized protein</fullName>
    </submittedName>
</protein>
<keyword evidence="2" id="KW-1185">Reference proteome</keyword>
<evidence type="ECO:0000313" key="2">
    <source>
        <dbReference type="Proteomes" id="UP001374535"/>
    </source>
</evidence>
<gene>
    <name evidence="1" type="ORF">V8G54_011995</name>
</gene>
<reference evidence="1 2" key="1">
    <citation type="journal article" date="2023" name="Life. Sci Alliance">
        <title>Evolutionary insights into 3D genome organization and epigenetic landscape of Vigna mungo.</title>
        <authorList>
            <person name="Junaid A."/>
            <person name="Singh B."/>
            <person name="Bhatia S."/>
        </authorList>
    </citation>
    <scope>NUCLEOTIDE SEQUENCE [LARGE SCALE GENOMIC DNA]</scope>
    <source>
        <strain evidence="1">Urdbean</strain>
    </source>
</reference>
<accession>A0AAQ3NQJ1</accession>
<organism evidence="1 2">
    <name type="scientific">Vigna mungo</name>
    <name type="common">Black gram</name>
    <name type="synonym">Phaseolus mungo</name>
    <dbReference type="NCBI Taxonomy" id="3915"/>
    <lineage>
        <taxon>Eukaryota</taxon>
        <taxon>Viridiplantae</taxon>
        <taxon>Streptophyta</taxon>
        <taxon>Embryophyta</taxon>
        <taxon>Tracheophyta</taxon>
        <taxon>Spermatophyta</taxon>
        <taxon>Magnoliopsida</taxon>
        <taxon>eudicotyledons</taxon>
        <taxon>Gunneridae</taxon>
        <taxon>Pentapetalae</taxon>
        <taxon>rosids</taxon>
        <taxon>fabids</taxon>
        <taxon>Fabales</taxon>
        <taxon>Fabaceae</taxon>
        <taxon>Papilionoideae</taxon>
        <taxon>50 kb inversion clade</taxon>
        <taxon>NPAAA clade</taxon>
        <taxon>indigoferoid/millettioid clade</taxon>
        <taxon>Phaseoleae</taxon>
        <taxon>Vigna</taxon>
    </lineage>
</organism>
<dbReference type="EMBL" id="CP144697">
    <property type="protein sequence ID" value="WVZ14429.1"/>
    <property type="molecule type" value="Genomic_DNA"/>
</dbReference>
<dbReference type="Proteomes" id="UP001374535">
    <property type="component" value="Chromosome 4"/>
</dbReference>
<sequence>MEVTCVRTSRTLVKTRPQTFHNDIRTENSTRPTKKAMNMVTLTAKYAAFGLPAPNSFEILVLPAELTPNGTIQNIPDVLRHIERTDVSIFPLARTPDKITIISNVHDSKHTMIVEGNASLRNFGMICKDSLEKPVQVCLHEGENRM</sequence>
<name>A0AAQ3NQJ1_VIGMU</name>
<proteinExistence type="predicted"/>
<dbReference type="AlphaFoldDB" id="A0AAQ3NQJ1"/>
<evidence type="ECO:0000313" key="1">
    <source>
        <dbReference type="EMBL" id="WVZ14429.1"/>
    </source>
</evidence>